<evidence type="ECO:0000313" key="3">
    <source>
        <dbReference type="Proteomes" id="UP001472677"/>
    </source>
</evidence>
<accession>A0ABR2FUW3</accession>
<feature type="region of interest" description="Disordered" evidence="1">
    <location>
        <begin position="55"/>
        <end position="75"/>
    </location>
</feature>
<dbReference type="Proteomes" id="UP001472677">
    <property type="component" value="Unassembled WGS sequence"/>
</dbReference>
<reference evidence="2 3" key="1">
    <citation type="journal article" date="2024" name="G3 (Bethesda)">
        <title>Genome assembly of Hibiscus sabdariffa L. provides insights into metabolisms of medicinal natural products.</title>
        <authorList>
            <person name="Kim T."/>
        </authorList>
    </citation>
    <scope>NUCLEOTIDE SEQUENCE [LARGE SCALE GENOMIC DNA]</scope>
    <source>
        <strain evidence="2">TK-2024</strain>
        <tissue evidence="2">Old leaves</tissue>
    </source>
</reference>
<organism evidence="2 3">
    <name type="scientific">Hibiscus sabdariffa</name>
    <name type="common">roselle</name>
    <dbReference type="NCBI Taxonomy" id="183260"/>
    <lineage>
        <taxon>Eukaryota</taxon>
        <taxon>Viridiplantae</taxon>
        <taxon>Streptophyta</taxon>
        <taxon>Embryophyta</taxon>
        <taxon>Tracheophyta</taxon>
        <taxon>Spermatophyta</taxon>
        <taxon>Magnoliopsida</taxon>
        <taxon>eudicotyledons</taxon>
        <taxon>Gunneridae</taxon>
        <taxon>Pentapetalae</taxon>
        <taxon>rosids</taxon>
        <taxon>malvids</taxon>
        <taxon>Malvales</taxon>
        <taxon>Malvaceae</taxon>
        <taxon>Malvoideae</taxon>
        <taxon>Hibiscus</taxon>
    </lineage>
</organism>
<proteinExistence type="predicted"/>
<evidence type="ECO:0000313" key="2">
    <source>
        <dbReference type="EMBL" id="KAK8588054.1"/>
    </source>
</evidence>
<protein>
    <submittedName>
        <fullName evidence="2">Uncharacterized protein</fullName>
    </submittedName>
</protein>
<dbReference type="EMBL" id="JBBPBM010000004">
    <property type="protein sequence ID" value="KAK8588054.1"/>
    <property type="molecule type" value="Genomic_DNA"/>
</dbReference>
<evidence type="ECO:0000256" key="1">
    <source>
        <dbReference type="SAM" id="MobiDB-lite"/>
    </source>
</evidence>
<comment type="caution">
    <text evidence="2">The sequence shown here is derived from an EMBL/GenBank/DDBJ whole genome shotgun (WGS) entry which is preliminary data.</text>
</comment>
<sequence>MSSGGLDNTILDVQKDISHNLRKVQSLRIATPRGVVAMMVDEEQKRWEDWRLREKTTPAANTSNDALALHALDGQ</sequence>
<keyword evidence="3" id="KW-1185">Reference proteome</keyword>
<name>A0ABR2FUW3_9ROSI</name>
<gene>
    <name evidence="2" type="ORF">V6N12_022511</name>
</gene>